<protein>
    <submittedName>
        <fullName evidence="2">Uncharacterized protein</fullName>
    </submittedName>
</protein>
<proteinExistence type="predicted"/>
<name>A0A8D8RA52_9HEMI</name>
<feature type="signal peptide" evidence="1">
    <location>
        <begin position="1"/>
        <end position="16"/>
    </location>
</feature>
<accession>A0A8D8RA52</accession>
<evidence type="ECO:0000313" key="2">
    <source>
        <dbReference type="EMBL" id="CAG6647378.1"/>
    </source>
</evidence>
<feature type="chain" id="PRO_5034865606" evidence="1">
    <location>
        <begin position="17"/>
        <end position="149"/>
    </location>
</feature>
<reference evidence="2" key="1">
    <citation type="submission" date="2021-05" db="EMBL/GenBank/DDBJ databases">
        <authorList>
            <person name="Alioto T."/>
            <person name="Alioto T."/>
            <person name="Gomez Garrido J."/>
        </authorList>
    </citation>
    <scope>NUCLEOTIDE SEQUENCE</scope>
</reference>
<dbReference type="EMBL" id="HBUF01146640">
    <property type="protein sequence ID" value="CAG6647378.1"/>
    <property type="molecule type" value="Transcribed_RNA"/>
</dbReference>
<organism evidence="2">
    <name type="scientific">Cacopsylla melanoneura</name>
    <dbReference type="NCBI Taxonomy" id="428564"/>
    <lineage>
        <taxon>Eukaryota</taxon>
        <taxon>Metazoa</taxon>
        <taxon>Ecdysozoa</taxon>
        <taxon>Arthropoda</taxon>
        <taxon>Hexapoda</taxon>
        <taxon>Insecta</taxon>
        <taxon>Pterygota</taxon>
        <taxon>Neoptera</taxon>
        <taxon>Paraneoptera</taxon>
        <taxon>Hemiptera</taxon>
        <taxon>Sternorrhyncha</taxon>
        <taxon>Psylloidea</taxon>
        <taxon>Psyllidae</taxon>
        <taxon>Psyllinae</taxon>
        <taxon>Cacopsylla</taxon>
    </lineage>
</organism>
<keyword evidence="1" id="KW-0732">Signal</keyword>
<sequence>MNLWIFLLNIYQLIMKDLLNLRVAMNLKKKEVTRVFLKFLKMLVAMNPKKKVLTRKFLKILMAMNLKKEEVKRKLLKFPKMFVAMKIKNLLVNIRLVLKLVLTMNVKNLTKKFLFVLKMVKMKRKNWRKTLKTKKRKVMVSLLTKQLMT</sequence>
<evidence type="ECO:0000256" key="1">
    <source>
        <dbReference type="SAM" id="SignalP"/>
    </source>
</evidence>
<dbReference type="AlphaFoldDB" id="A0A8D8RA52"/>